<gene>
    <name evidence="6" type="ORF">SAMN05428998_13620</name>
</gene>
<feature type="domain" description="Solute-binding protein family 5" evidence="5">
    <location>
        <begin position="97"/>
        <end position="445"/>
    </location>
</feature>
<accession>A0A1Y6CM48</accession>
<comment type="subcellular location">
    <subcellularLocation>
        <location evidence="1">Periplasm</location>
    </subcellularLocation>
</comment>
<keyword evidence="7" id="KW-1185">Reference proteome</keyword>
<dbReference type="Gene3D" id="3.90.76.10">
    <property type="entry name" value="Dipeptide-binding Protein, Domain 1"/>
    <property type="match status" value="1"/>
</dbReference>
<dbReference type="RefSeq" id="WP_085125989.1">
    <property type="nucleotide sequence ID" value="NZ_FWZX01000036.1"/>
</dbReference>
<reference evidence="6 7" key="1">
    <citation type="submission" date="2017-04" db="EMBL/GenBank/DDBJ databases">
        <authorList>
            <person name="Afonso C.L."/>
            <person name="Miller P.J."/>
            <person name="Scott M.A."/>
            <person name="Spackman E."/>
            <person name="Goraichik I."/>
            <person name="Dimitrov K.M."/>
            <person name="Suarez D.L."/>
            <person name="Swayne D.E."/>
        </authorList>
    </citation>
    <scope>NUCLEOTIDE SEQUENCE [LARGE SCALE GENOMIC DNA]</scope>
    <source>
        <strain evidence="6 7">USBA 355</strain>
    </source>
</reference>
<dbReference type="SUPFAM" id="SSF53850">
    <property type="entry name" value="Periplasmic binding protein-like II"/>
    <property type="match status" value="1"/>
</dbReference>
<dbReference type="Gene3D" id="3.40.190.10">
    <property type="entry name" value="Periplasmic binding protein-like II"/>
    <property type="match status" value="1"/>
</dbReference>
<evidence type="ECO:0000256" key="3">
    <source>
        <dbReference type="ARBA" id="ARBA00022448"/>
    </source>
</evidence>
<dbReference type="InterPro" id="IPR006311">
    <property type="entry name" value="TAT_signal"/>
</dbReference>
<evidence type="ECO:0000256" key="4">
    <source>
        <dbReference type="ARBA" id="ARBA00022729"/>
    </source>
</evidence>
<organism evidence="6 7">
    <name type="scientific">Tistlia consotensis USBA 355</name>
    <dbReference type="NCBI Taxonomy" id="560819"/>
    <lineage>
        <taxon>Bacteria</taxon>
        <taxon>Pseudomonadati</taxon>
        <taxon>Pseudomonadota</taxon>
        <taxon>Alphaproteobacteria</taxon>
        <taxon>Rhodospirillales</taxon>
        <taxon>Rhodovibrionaceae</taxon>
        <taxon>Tistlia</taxon>
    </lineage>
</organism>
<name>A0A1Y6CM48_9PROT</name>
<dbReference type="EMBL" id="FWZX01000036">
    <property type="protein sequence ID" value="SMF77017.1"/>
    <property type="molecule type" value="Genomic_DNA"/>
</dbReference>
<comment type="similarity">
    <text evidence="2">Belongs to the bacterial solute-binding protein 5 family.</text>
</comment>
<dbReference type="CDD" id="cd08503">
    <property type="entry name" value="PBP2_NikA_DppA_OppA_like_17"/>
    <property type="match status" value="1"/>
</dbReference>
<evidence type="ECO:0000259" key="5">
    <source>
        <dbReference type="Pfam" id="PF00496"/>
    </source>
</evidence>
<evidence type="ECO:0000313" key="6">
    <source>
        <dbReference type="EMBL" id="SMF77017.1"/>
    </source>
</evidence>
<dbReference type="PROSITE" id="PS51318">
    <property type="entry name" value="TAT"/>
    <property type="match status" value="1"/>
</dbReference>
<sequence length="529" mass="58166">MDKISRLTDLAESGLVDRRGFMTGALALGLTVGAASSLWSNTARAAAKKGGHLRLALGSGSTTDSLDPATLDSTFNQILGYGTLRNCLTEVKADSSVGPELAESWEAQPDASTWVFTLRKGVTFHSGKTVTTDDVIASMEHHRAKDSTSAAKPLVQSIESMKADGPDKIVFKLTSGNADFPYYMADYHLCILPSKDGKVDATSGDGTGGFILENFEPGVRATAKRNPNYFKSDRAWFDSVELLSITDPAARTNAITTGEVDVMERVDLKTVNLLKRRSGINVIETVGLQHYTMPMITTQEPFNDNDVRLALKYAVKREELLEKVLRGYGRVGNDQPLAPANRFYATDIEQRTYDPDKAKFHLKKAGRENLKVKLSAADAAFAGAVEAAVLYQASARAAGIEIEVVREPNDGYWSNVWLKKPFCMCYWGGRPTADQMFTTVYSAGAPWNDAYWTNDKFNKLLVEARATLDQEKRAQMYREMQLIVRDEGGTIIPLFASYVDAATDKIGHGDIAGNYALDGLKLTERWWFA</sequence>
<dbReference type="PIRSF" id="PIRSF002741">
    <property type="entry name" value="MppA"/>
    <property type="match status" value="1"/>
</dbReference>
<dbReference type="STRING" id="560819.SAMN05428998_13620"/>
<protein>
    <submittedName>
        <fullName evidence="6">Peptide/nickel transport system substrate-binding protein</fullName>
    </submittedName>
</protein>
<dbReference type="Proteomes" id="UP000192917">
    <property type="component" value="Unassembled WGS sequence"/>
</dbReference>
<dbReference type="NCBIfam" id="TIGR01409">
    <property type="entry name" value="TAT_signal_seq"/>
    <property type="match status" value="1"/>
</dbReference>
<evidence type="ECO:0000313" key="7">
    <source>
        <dbReference type="Proteomes" id="UP000192917"/>
    </source>
</evidence>
<dbReference type="InterPro" id="IPR019546">
    <property type="entry name" value="TAT_signal_bac_arc"/>
</dbReference>
<dbReference type="InterPro" id="IPR030678">
    <property type="entry name" value="Peptide/Ni-bd"/>
</dbReference>
<keyword evidence="3" id="KW-0813">Transport</keyword>
<keyword evidence="4" id="KW-0732">Signal</keyword>
<dbReference type="InterPro" id="IPR039424">
    <property type="entry name" value="SBP_5"/>
</dbReference>
<dbReference type="GO" id="GO:0030288">
    <property type="term" value="C:outer membrane-bounded periplasmic space"/>
    <property type="evidence" value="ECO:0007669"/>
    <property type="project" value="UniProtKB-ARBA"/>
</dbReference>
<dbReference type="GO" id="GO:0015833">
    <property type="term" value="P:peptide transport"/>
    <property type="evidence" value="ECO:0007669"/>
    <property type="project" value="TreeGrafter"/>
</dbReference>
<dbReference type="AlphaFoldDB" id="A0A1Y6CM48"/>
<evidence type="ECO:0000256" key="1">
    <source>
        <dbReference type="ARBA" id="ARBA00004418"/>
    </source>
</evidence>
<dbReference type="GO" id="GO:1904680">
    <property type="term" value="F:peptide transmembrane transporter activity"/>
    <property type="evidence" value="ECO:0007669"/>
    <property type="project" value="TreeGrafter"/>
</dbReference>
<dbReference type="Gene3D" id="3.10.105.10">
    <property type="entry name" value="Dipeptide-binding Protein, Domain 3"/>
    <property type="match status" value="1"/>
</dbReference>
<evidence type="ECO:0000256" key="2">
    <source>
        <dbReference type="ARBA" id="ARBA00005695"/>
    </source>
</evidence>
<dbReference type="InterPro" id="IPR000914">
    <property type="entry name" value="SBP_5_dom"/>
</dbReference>
<dbReference type="PANTHER" id="PTHR30290:SF10">
    <property type="entry name" value="PERIPLASMIC OLIGOPEPTIDE-BINDING PROTEIN-RELATED"/>
    <property type="match status" value="1"/>
</dbReference>
<proteinExistence type="inferred from homology"/>
<dbReference type="GO" id="GO:0043190">
    <property type="term" value="C:ATP-binding cassette (ABC) transporter complex"/>
    <property type="evidence" value="ECO:0007669"/>
    <property type="project" value="InterPro"/>
</dbReference>
<dbReference type="PANTHER" id="PTHR30290">
    <property type="entry name" value="PERIPLASMIC BINDING COMPONENT OF ABC TRANSPORTER"/>
    <property type="match status" value="1"/>
</dbReference>
<dbReference type="Pfam" id="PF00496">
    <property type="entry name" value="SBP_bac_5"/>
    <property type="match status" value="1"/>
</dbReference>